<dbReference type="EMBL" id="JAKRRY010000016">
    <property type="protein sequence ID" value="MCW8346961.1"/>
    <property type="molecule type" value="Genomic_DNA"/>
</dbReference>
<proteinExistence type="predicted"/>
<dbReference type="RefSeq" id="WP_265675497.1">
    <property type="nucleotide sequence ID" value="NZ_JAKRRY010000016.1"/>
</dbReference>
<evidence type="ECO:0000313" key="2">
    <source>
        <dbReference type="Proteomes" id="UP001155587"/>
    </source>
</evidence>
<accession>A0A9X3CNW2</accession>
<dbReference type="Proteomes" id="UP001155587">
    <property type="component" value="Unassembled WGS sequence"/>
</dbReference>
<dbReference type="AlphaFoldDB" id="A0A9X3CNW2"/>
<gene>
    <name evidence="1" type="ORF">MD535_13230</name>
</gene>
<reference evidence="1" key="1">
    <citation type="submission" date="2022-02" db="EMBL/GenBank/DDBJ databases">
        <title>Vibrio sp. nov, a new bacterium isolated from seawater.</title>
        <authorList>
            <person name="Yuan Y."/>
        </authorList>
    </citation>
    <scope>NUCLEOTIDE SEQUENCE</scope>
    <source>
        <strain evidence="1">ZSDZ65</strain>
    </source>
</reference>
<protein>
    <submittedName>
        <fullName evidence="1">Uncharacterized protein</fullName>
    </submittedName>
</protein>
<keyword evidence="2" id="KW-1185">Reference proteome</keyword>
<name>A0A9X3CNW2_9VIBR</name>
<evidence type="ECO:0000313" key="1">
    <source>
        <dbReference type="EMBL" id="MCW8346961.1"/>
    </source>
</evidence>
<comment type="caution">
    <text evidence="1">The sequence shown here is derived from an EMBL/GenBank/DDBJ whole genome shotgun (WGS) entry which is preliminary data.</text>
</comment>
<sequence>MDQLTLQEHLVITLKLLDKYQQYICRTEDAYDLEVTVRKLADQLMSLQLLDSIKGSNDDVSFCIQLLNKVDERTKESLELGFELEGAAQIVHYSNMAYNAISKVTLGDLSLS</sequence>
<organism evidence="1 2">
    <name type="scientific">Vibrio qingdaonensis</name>
    <dbReference type="NCBI Taxonomy" id="2829491"/>
    <lineage>
        <taxon>Bacteria</taxon>
        <taxon>Pseudomonadati</taxon>
        <taxon>Pseudomonadota</taxon>
        <taxon>Gammaproteobacteria</taxon>
        <taxon>Vibrionales</taxon>
        <taxon>Vibrionaceae</taxon>
        <taxon>Vibrio</taxon>
    </lineage>
</organism>